<dbReference type="Pfam" id="PF12840">
    <property type="entry name" value="HTH_20"/>
    <property type="match status" value="1"/>
</dbReference>
<dbReference type="Gene3D" id="1.10.10.10">
    <property type="entry name" value="Winged helix-like DNA-binding domain superfamily/Winged helix DNA-binding domain"/>
    <property type="match status" value="1"/>
</dbReference>
<reference evidence="1 2" key="1">
    <citation type="journal article" date="2019" name="Int. J. Syst. Evol. Microbiol.">
        <title>The Global Catalogue of Microorganisms (GCM) 10K type strain sequencing project: providing services to taxonomists for standard genome sequencing and annotation.</title>
        <authorList>
            <consortium name="The Broad Institute Genomics Platform"/>
            <consortium name="The Broad Institute Genome Sequencing Center for Infectious Disease"/>
            <person name="Wu L."/>
            <person name="Ma J."/>
        </authorList>
    </citation>
    <scope>NUCLEOTIDE SEQUENCE [LARGE SCALE GENOMIC DNA]</scope>
    <source>
        <strain evidence="1 2">JCM 16328</strain>
    </source>
</reference>
<organism evidence="1 2">
    <name type="scientific">Natronoarchaeum mannanilyticum</name>
    <dbReference type="NCBI Taxonomy" id="926360"/>
    <lineage>
        <taxon>Archaea</taxon>
        <taxon>Methanobacteriati</taxon>
        <taxon>Methanobacteriota</taxon>
        <taxon>Stenosarchaea group</taxon>
        <taxon>Halobacteria</taxon>
        <taxon>Halobacteriales</taxon>
        <taxon>Natronoarchaeaceae</taxon>
    </lineage>
</organism>
<evidence type="ECO:0000313" key="1">
    <source>
        <dbReference type="EMBL" id="GAA0677822.1"/>
    </source>
</evidence>
<dbReference type="SUPFAM" id="SSF46785">
    <property type="entry name" value="Winged helix' DNA-binding domain"/>
    <property type="match status" value="1"/>
</dbReference>
<dbReference type="AlphaFoldDB" id="A0AAV3TCK5"/>
<evidence type="ECO:0000313" key="2">
    <source>
        <dbReference type="Proteomes" id="UP001500420"/>
    </source>
</evidence>
<dbReference type="EMBL" id="BAAADV010000007">
    <property type="protein sequence ID" value="GAA0677822.1"/>
    <property type="molecule type" value="Genomic_DNA"/>
</dbReference>
<dbReference type="Proteomes" id="UP001500420">
    <property type="component" value="Unassembled WGS sequence"/>
</dbReference>
<accession>A0AAV3TCK5</accession>
<gene>
    <name evidence="1" type="ORF">GCM10009020_27450</name>
</gene>
<name>A0AAV3TCK5_9EURY</name>
<sequence>MVDRMVRDPFADEDIPDVEELLGALEDPDCRTIIRQLEEPMTASELSDECEIPLSTIYRKLDTMSDATLLDELTEVRGDGHHTTRYEIAFDEVRLVLEDDRSLEVDVSRPARTADERLADMWSEVSKEL</sequence>
<dbReference type="InterPro" id="IPR036390">
    <property type="entry name" value="WH_DNA-bd_sf"/>
</dbReference>
<comment type="caution">
    <text evidence="1">The sequence shown here is derived from an EMBL/GenBank/DDBJ whole genome shotgun (WGS) entry which is preliminary data.</text>
</comment>
<protein>
    <submittedName>
        <fullName evidence="1">Helix-turn-helix domain-containing protein</fullName>
    </submittedName>
</protein>
<proteinExistence type="predicted"/>
<dbReference type="InterPro" id="IPR036388">
    <property type="entry name" value="WH-like_DNA-bd_sf"/>
</dbReference>
<keyword evidence="2" id="KW-1185">Reference proteome</keyword>